<evidence type="ECO:0000313" key="1">
    <source>
        <dbReference type="EMBL" id="QWM90538.1"/>
    </source>
</evidence>
<sequence>MTFDLKVITIETKPRAGYFILDEGEFSTVKKVVPQRSEVYLDNGKVLSIADASKKVAKLIGEVTTEQEDKVITKTYSIIHSDFSGIIRGLYDTIPYGDDVPEEDRKYKTLRDALFAGVKVRYEGAFETILTRTVVDEVVEISSLSVVDRYQLYFRDDRVGVVTKFDKDSHWFQIKLNTSGTVVKCKREDFTKLHNDNTIQMLHTLCSRCGR</sequence>
<proteinExistence type="predicted"/>
<organism evidence="1 2">
    <name type="scientific">uncultured phage cr13_1</name>
    <dbReference type="NCBI Taxonomy" id="2986396"/>
    <lineage>
        <taxon>Viruses</taxon>
        <taxon>Duplodnaviria</taxon>
        <taxon>Heunggongvirae</taxon>
        <taxon>Uroviricota</taxon>
        <taxon>Caudoviricetes</taxon>
        <taxon>Crassvirales</taxon>
        <taxon>Crevaviridae</taxon>
        <taxon>Doltivirinae</taxon>
        <taxon>Kingevirus</taxon>
        <taxon>Kingevirus communis</taxon>
    </lineage>
</organism>
<evidence type="ECO:0000313" key="2">
    <source>
        <dbReference type="Proteomes" id="UP000827409"/>
    </source>
</evidence>
<dbReference type="Proteomes" id="UP000827409">
    <property type="component" value="Segment"/>
</dbReference>
<protein>
    <submittedName>
        <fullName evidence="1">Uncharacterized protein</fullName>
    </submittedName>
</protein>
<accession>A0AAE7V4L1</accession>
<gene>
    <name evidence="1" type="primary">gp_26675</name>
</gene>
<keyword evidence="2" id="KW-1185">Reference proteome</keyword>
<dbReference type="GeneID" id="75690914"/>
<name>A0AAE7V4L1_9CAUD</name>
<dbReference type="EMBL" id="MZ130490">
    <property type="protein sequence ID" value="QWM90538.1"/>
    <property type="molecule type" value="Genomic_DNA"/>
</dbReference>
<reference evidence="1 2" key="1">
    <citation type="submission" date="2021-04" db="EMBL/GenBank/DDBJ databases">
        <authorList>
            <person name="Shkoporov A.N."/>
            <person name="Stockdale S.R."/>
            <person name="Guerin E."/>
            <person name="Ross R.P."/>
            <person name="Hill C."/>
        </authorList>
    </citation>
    <scope>NUCLEOTIDE SEQUENCE [LARGE SCALE GENOMIC DNA]</scope>
    <source>
        <strain evidence="2">cr13_1</strain>
    </source>
</reference>
<dbReference type="RefSeq" id="YP_010360110.1">
    <property type="nucleotide sequence ID" value="NC_062780.1"/>
</dbReference>
<dbReference type="KEGG" id="vg:75690914"/>